<dbReference type="Pfam" id="PF00702">
    <property type="entry name" value="Hydrolase"/>
    <property type="match status" value="1"/>
</dbReference>
<dbReference type="PRINTS" id="PR00119">
    <property type="entry name" value="CATATPASE"/>
</dbReference>
<gene>
    <name evidence="10" type="ORF">A2304_01070</name>
</gene>
<dbReference type="InterPro" id="IPR023214">
    <property type="entry name" value="HAD_sf"/>
</dbReference>
<dbReference type="InterPro" id="IPR018303">
    <property type="entry name" value="ATPase_P-typ_P_site"/>
</dbReference>
<dbReference type="GO" id="GO:0016020">
    <property type="term" value="C:membrane"/>
    <property type="evidence" value="ECO:0007669"/>
    <property type="project" value="UniProtKB-SubCell"/>
</dbReference>
<dbReference type="Gene3D" id="3.40.1110.10">
    <property type="entry name" value="Calcium-transporting ATPase, cytoplasmic domain N"/>
    <property type="match status" value="1"/>
</dbReference>
<dbReference type="SUPFAM" id="SSF56784">
    <property type="entry name" value="HAD-like"/>
    <property type="match status" value="1"/>
</dbReference>
<keyword evidence="2 8" id="KW-0812">Transmembrane</keyword>
<accession>A0A1F7W7K4</accession>
<feature type="transmembrane region" description="Helical" evidence="8">
    <location>
        <begin position="684"/>
        <end position="706"/>
    </location>
</feature>
<dbReference type="Pfam" id="PF00690">
    <property type="entry name" value="Cation_ATPase_N"/>
    <property type="match status" value="1"/>
</dbReference>
<keyword evidence="4" id="KW-0067">ATP-binding</keyword>
<dbReference type="InterPro" id="IPR044492">
    <property type="entry name" value="P_typ_ATPase_HD_dom"/>
</dbReference>
<keyword evidence="3" id="KW-0547">Nucleotide-binding</keyword>
<evidence type="ECO:0000256" key="2">
    <source>
        <dbReference type="ARBA" id="ARBA00022692"/>
    </source>
</evidence>
<dbReference type="InterPro" id="IPR059000">
    <property type="entry name" value="ATPase_P-type_domA"/>
</dbReference>
<feature type="transmembrane region" description="Helical" evidence="8">
    <location>
        <begin position="749"/>
        <end position="769"/>
    </location>
</feature>
<evidence type="ECO:0000256" key="4">
    <source>
        <dbReference type="ARBA" id="ARBA00022840"/>
    </source>
</evidence>
<evidence type="ECO:0000256" key="8">
    <source>
        <dbReference type="SAM" id="Phobius"/>
    </source>
</evidence>
<evidence type="ECO:0000256" key="6">
    <source>
        <dbReference type="ARBA" id="ARBA00022989"/>
    </source>
</evidence>
<feature type="transmembrane region" description="Helical" evidence="8">
    <location>
        <begin position="258"/>
        <end position="281"/>
    </location>
</feature>
<protein>
    <recommendedName>
        <fullName evidence="9">Cation-transporting P-type ATPase N-terminal domain-containing protein</fullName>
    </recommendedName>
</protein>
<evidence type="ECO:0000313" key="10">
    <source>
        <dbReference type="EMBL" id="OGL98782.1"/>
    </source>
</evidence>
<dbReference type="NCBIfam" id="TIGR01494">
    <property type="entry name" value="ATPase_P-type"/>
    <property type="match status" value="2"/>
</dbReference>
<dbReference type="SUPFAM" id="SSF81665">
    <property type="entry name" value="Calcium ATPase, transmembrane domain M"/>
    <property type="match status" value="1"/>
</dbReference>
<dbReference type="InterPro" id="IPR006068">
    <property type="entry name" value="ATPase_P-typ_cation-transptr_C"/>
</dbReference>
<dbReference type="PRINTS" id="PR00120">
    <property type="entry name" value="HATPASE"/>
</dbReference>
<sequence length="818" mass="88888">MGVSSDGLEALQAARRLVESGPNEIVRGRVRWHRILLRQFRSPFLYLLIVAALIAWALGETIDALMIAGFVLINAGLGFAQEYHSERAVELLRTFVRAKARVRRAGKETWVESRDLVPGDVVVVETGDMIHADVRFIGENDLALDESVLTGESAPVKKQASALSFEATEPYQAINVGFAGTTVVSGHGVGVVIATGVRSQIGELARMTRDTDGKSNFEKNVGSFSAFILRIILITLAAVFVANLVIKGDHANVPDLLIFSIALAVSVIPEALPLVMTTTLSRGALRLAKEKVVVKRLSAIEDLGSIEVLCTDKTGTLTENKLEVADVFGHRHESVLFDAAAGSSFLGERRAGPNNAFDIAIWDRLAESDRRRVQSAERSHEIPFDPAKRWNSVVVDGRLVVRGSPDELAALCDDDCGGMREWSAEQGKKGRRVLAVAARTAQDGDWHAEDGPLAMVGAISFVDPLKKTAAQAIAHAKRLGVAVKILTGDSREVAAAVSREVGLISSNMEVMTGEEWEALPEADRATQAESHSVFARVSPRQKYLIIQTLQETGEVGFLGEGINDAPALKIASVGIVVSGASDIAREAADIVLLQQSLDVIIRGIREGRSVFANTVKYVKATLASNFGNFLAVATATLLVDYLPMLPVQILLLNLLSDFPMIAIATDAVDADELRRPRVYDLRDIVYSATVLGVVSTVFDFIFFGLFSRISPEVLHTNWFIGSILTELVLIFSIRTRLPFWRAVHPARPLFWLSAVAAVATIWIPFTAFGERVFRFISPSSVDVWLILGIVVVYFVVTEMVKLASYRLASGLAKTAQDS</sequence>
<organism evidence="10 11">
    <name type="scientific">Candidatus Uhrbacteria bacterium RIFOXYB2_FULL_57_15</name>
    <dbReference type="NCBI Taxonomy" id="1802422"/>
    <lineage>
        <taxon>Bacteria</taxon>
        <taxon>Candidatus Uhriibacteriota</taxon>
    </lineage>
</organism>
<evidence type="ECO:0000259" key="9">
    <source>
        <dbReference type="SMART" id="SM00831"/>
    </source>
</evidence>
<dbReference type="SFLD" id="SFLDF00027">
    <property type="entry name" value="p-type_atpase"/>
    <property type="match status" value="1"/>
</dbReference>
<dbReference type="Gene3D" id="3.40.50.1000">
    <property type="entry name" value="HAD superfamily/HAD-like"/>
    <property type="match status" value="1"/>
</dbReference>
<dbReference type="GO" id="GO:0016887">
    <property type="term" value="F:ATP hydrolysis activity"/>
    <property type="evidence" value="ECO:0007669"/>
    <property type="project" value="InterPro"/>
</dbReference>
<dbReference type="SUPFAM" id="SSF81653">
    <property type="entry name" value="Calcium ATPase, transduction domain A"/>
    <property type="match status" value="1"/>
</dbReference>
<dbReference type="InterPro" id="IPR023298">
    <property type="entry name" value="ATPase_P-typ_TM_dom_sf"/>
</dbReference>
<evidence type="ECO:0000313" key="11">
    <source>
        <dbReference type="Proteomes" id="UP000176501"/>
    </source>
</evidence>
<comment type="caution">
    <text evidence="10">The sequence shown here is derived from an EMBL/GenBank/DDBJ whole genome shotgun (WGS) entry which is preliminary data.</text>
</comment>
<dbReference type="Pfam" id="PF00689">
    <property type="entry name" value="Cation_ATPase_C"/>
    <property type="match status" value="1"/>
</dbReference>
<dbReference type="InterPro" id="IPR004014">
    <property type="entry name" value="ATPase_P-typ_cation-transptr_N"/>
</dbReference>
<dbReference type="AlphaFoldDB" id="A0A1F7W7K4"/>
<dbReference type="EMBL" id="MGFE01000016">
    <property type="protein sequence ID" value="OGL98782.1"/>
    <property type="molecule type" value="Genomic_DNA"/>
</dbReference>
<dbReference type="GO" id="GO:0005524">
    <property type="term" value="F:ATP binding"/>
    <property type="evidence" value="ECO:0007669"/>
    <property type="project" value="UniProtKB-KW"/>
</dbReference>
<dbReference type="PROSITE" id="PS00154">
    <property type="entry name" value="ATPASE_E1_E2"/>
    <property type="match status" value="1"/>
</dbReference>
<keyword evidence="7 8" id="KW-0472">Membrane</keyword>
<feature type="transmembrane region" description="Helical" evidence="8">
    <location>
        <begin position="718"/>
        <end position="737"/>
    </location>
</feature>
<evidence type="ECO:0000256" key="7">
    <source>
        <dbReference type="ARBA" id="ARBA00023136"/>
    </source>
</evidence>
<feature type="transmembrane region" description="Helical" evidence="8">
    <location>
        <begin position="40"/>
        <end position="58"/>
    </location>
</feature>
<feature type="transmembrane region" description="Helical" evidence="8">
    <location>
        <begin position="775"/>
        <end position="796"/>
    </location>
</feature>
<keyword evidence="6 8" id="KW-1133">Transmembrane helix</keyword>
<keyword evidence="5" id="KW-1278">Translocase</keyword>
<reference evidence="10 11" key="1">
    <citation type="journal article" date="2016" name="Nat. Commun.">
        <title>Thousands of microbial genomes shed light on interconnected biogeochemical processes in an aquifer system.</title>
        <authorList>
            <person name="Anantharaman K."/>
            <person name="Brown C.T."/>
            <person name="Hug L.A."/>
            <person name="Sharon I."/>
            <person name="Castelle C.J."/>
            <person name="Probst A.J."/>
            <person name="Thomas B.C."/>
            <person name="Singh A."/>
            <person name="Wilkins M.J."/>
            <person name="Karaoz U."/>
            <person name="Brodie E.L."/>
            <person name="Williams K.H."/>
            <person name="Hubbard S.S."/>
            <person name="Banfield J.F."/>
        </authorList>
    </citation>
    <scope>NUCLEOTIDE SEQUENCE [LARGE SCALE GENOMIC DNA]</scope>
</reference>
<comment type="subcellular location">
    <subcellularLocation>
        <location evidence="1">Membrane</location>
        <topology evidence="1">Multi-pass membrane protein</topology>
    </subcellularLocation>
</comment>
<feature type="domain" description="Cation-transporting P-type ATPase N-terminal" evidence="9">
    <location>
        <begin position="1"/>
        <end position="60"/>
    </location>
</feature>
<dbReference type="Gene3D" id="2.70.150.10">
    <property type="entry name" value="Calcium-transporting ATPase, cytoplasmic transduction domain A"/>
    <property type="match status" value="1"/>
</dbReference>
<dbReference type="InterPro" id="IPR036412">
    <property type="entry name" value="HAD-like_sf"/>
</dbReference>
<proteinExistence type="predicted"/>
<dbReference type="SMART" id="SM00831">
    <property type="entry name" value="Cation_ATPase_N"/>
    <property type="match status" value="1"/>
</dbReference>
<name>A0A1F7W7K4_9BACT</name>
<dbReference type="Proteomes" id="UP000176501">
    <property type="component" value="Unassembled WGS sequence"/>
</dbReference>
<dbReference type="Gene3D" id="1.20.1110.10">
    <property type="entry name" value="Calcium-transporting ATPase, transmembrane domain"/>
    <property type="match status" value="1"/>
</dbReference>
<dbReference type="InterPro" id="IPR023299">
    <property type="entry name" value="ATPase_P-typ_cyto_dom_N"/>
</dbReference>
<evidence type="ECO:0000256" key="1">
    <source>
        <dbReference type="ARBA" id="ARBA00004141"/>
    </source>
</evidence>
<dbReference type="SFLD" id="SFLDS00003">
    <property type="entry name" value="Haloacid_Dehalogenase"/>
    <property type="match status" value="1"/>
</dbReference>
<dbReference type="InterPro" id="IPR001757">
    <property type="entry name" value="P_typ_ATPase"/>
</dbReference>
<feature type="transmembrane region" description="Helical" evidence="8">
    <location>
        <begin position="64"/>
        <end position="83"/>
    </location>
</feature>
<dbReference type="SFLD" id="SFLDG00002">
    <property type="entry name" value="C1.7:_P-type_atpase_like"/>
    <property type="match status" value="1"/>
</dbReference>
<evidence type="ECO:0000256" key="3">
    <source>
        <dbReference type="ARBA" id="ARBA00022741"/>
    </source>
</evidence>
<feature type="transmembrane region" description="Helical" evidence="8">
    <location>
        <begin position="227"/>
        <end position="246"/>
    </location>
</feature>
<dbReference type="InterPro" id="IPR008250">
    <property type="entry name" value="ATPase_P-typ_transduc_dom_A_sf"/>
</dbReference>
<dbReference type="PANTHER" id="PTHR42861">
    <property type="entry name" value="CALCIUM-TRANSPORTING ATPASE"/>
    <property type="match status" value="1"/>
</dbReference>
<evidence type="ECO:0000256" key="5">
    <source>
        <dbReference type="ARBA" id="ARBA00022967"/>
    </source>
</evidence>
<dbReference type="Pfam" id="PF00122">
    <property type="entry name" value="E1-E2_ATPase"/>
    <property type="match status" value="1"/>
</dbReference>